<name>A0A1E4RW89_CYBJN</name>
<evidence type="ECO:0000256" key="11">
    <source>
        <dbReference type="ARBA" id="ARBA00032909"/>
    </source>
</evidence>
<dbReference type="Pfam" id="PF00432">
    <property type="entry name" value="Prenyltrans"/>
    <property type="match status" value="1"/>
</dbReference>
<dbReference type="EMBL" id="KV453940">
    <property type="protein sequence ID" value="ODV71500.1"/>
    <property type="molecule type" value="Genomic_DNA"/>
</dbReference>
<dbReference type="Gene3D" id="1.50.10.20">
    <property type="match status" value="1"/>
</dbReference>
<keyword evidence="5" id="KW-0637">Prenyltransferase</keyword>
<evidence type="ECO:0000256" key="2">
    <source>
        <dbReference type="ARBA" id="ARBA00010497"/>
    </source>
</evidence>
<dbReference type="GeneID" id="30988240"/>
<dbReference type="CDD" id="cd02893">
    <property type="entry name" value="FTase"/>
    <property type="match status" value="1"/>
</dbReference>
<evidence type="ECO:0000256" key="7">
    <source>
        <dbReference type="ARBA" id="ARBA00022723"/>
    </source>
</evidence>
<dbReference type="RefSeq" id="XP_020068539.1">
    <property type="nucleotide sequence ID" value="XM_020213844.1"/>
</dbReference>
<keyword evidence="6 13" id="KW-0808">Transferase</keyword>
<dbReference type="InterPro" id="IPR008930">
    <property type="entry name" value="Terpenoid_cyclase/PrenylTrfase"/>
</dbReference>
<reference evidence="13 14" key="1">
    <citation type="journal article" date="2016" name="Proc. Natl. Acad. Sci. U.S.A.">
        <title>Comparative genomics of biotechnologically important yeasts.</title>
        <authorList>
            <person name="Riley R."/>
            <person name="Haridas S."/>
            <person name="Wolfe K.H."/>
            <person name="Lopes M.R."/>
            <person name="Hittinger C.T."/>
            <person name="Goeker M."/>
            <person name="Salamov A.A."/>
            <person name="Wisecaver J.H."/>
            <person name="Long T.M."/>
            <person name="Calvey C.H."/>
            <person name="Aerts A.L."/>
            <person name="Barry K.W."/>
            <person name="Choi C."/>
            <person name="Clum A."/>
            <person name="Coughlan A.Y."/>
            <person name="Deshpande S."/>
            <person name="Douglass A.P."/>
            <person name="Hanson S.J."/>
            <person name="Klenk H.-P."/>
            <person name="LaButti K.M."/>
            <person name="Lapidus A."/>
            <person name="Lindquist E.A."/>
            <person name="Lipzen A.M."/>
            <person name="Meier-Kolthoff J.P."/>
            <person name="Ohm R.A."/>
            <person name="Otillar R.P."/>
            <person name="Pangilinan J.L."/>
            <person name="Peng Y."/>
            <person name="Rokas A."/>
            <person name="Rosa C.A."/>
            <person name="Scheuner C."/>
            <person name="Sibirny A.A."/>
            <person name="Slot J.C."/>
            <person name="Stielow J.B."/>
            <person name="Sun H."/>
            <person name="Kurtzman C.P."/>
            <person name="Blackwell M."/>
            <person name="Grigoriev I.V."/>
            <person name="Jeffries T.W."/>
        </authorList>
    </citation>
    <scope>NUCLEOTIDE SEQUENCE [LARGE SCALE GENOMIC DNA]</scope>
    <source>
        <strain evidence="14">ATCC 18201 / CBS 1600 / BCRC 20928 / JCM 3617 / NBRC 0987 / NRRL Y-1542</strain>
    </source>
</reference>
<keyword evidence="7" id="KW-0479">Metal-binding</keyword>
<dbReference type="CDD" id="cd01767">
    <property type="entry name" value="UBX"/>
    <property type="match status" value="1"/>
</dbReference>
<dbReference type="InterPro" id="IPR026872">
    <property type="entry name" value="FTB"/>
</dbReference>
<keyword evidence="8" id="KW-0677">Repeat</keyword>
<gene>
    <name evidence="13" type="ORF">CYBJADRAFT_164298</name>
</gene>
<dbReference type="InterPro" id="IPR001012">
    <property type="entry name" value="UBX_dom"/>
</dbReference>
<dbReference type="SMART" id="SM00594">
    <property type="entry name" value="UAS"/>
    <property type="match status" value="1"/>
</dbReference>
<dbReference type="Proteomes" id="UP000094389">
    <property type="component" value="Unassembled WGS sequence"/>
</dbReference>
<dbReference type="PANTHER" id="PTHR11774:SF6">
    <property type="entry name" value="PROTEIN FARNESYLTRANSFERASE SUBUNIT BETA"/>
    <property type="match status" value="1"/>
</dbReference>
<dbReference type="SUPFAM" id="SSF46934">
    <property type="entry name" value="UBA-like"/>
    <property type="match status" value="1"/>
</dbReference>
<dbReference type="GO" id="GO:0005965">
    <property type="term" value="C:protein farnesyltransferase complex"/>
    <property type="evidence" value="ECO:0007669"/>
    <property type="project" value="InterPro"/>
</dbReference>
<evidence type="ECO:0000256" key="10">
    <source>
        <dbReference type="ARBA" id="ARBA00030182"/>
    </source>
</evidence>
<evidence type="ECO:0000313" key="13">
    <source>
        <dbReference type="EMBL" id="ODV71500.1"/>
    </source>
</evidence>
<dbReference type="GO" id="GO:0004660">
    <property type="term" value="F:protein farnesyltransferase activity"/>
    <property type="evidence" value="ECO:0007669"/>
    <property type="project" value="UniProtKB-EC"/>
</dbReference>
<evidence type="ECO:0000256" key="6">
    <source>
        <dbReference type="ARBA" id="ARBA00022679"/>
    </source>
</evidence>
<keyword evidence="14" id="KW-1185">Reference proteome</keyword>
<dbReference type="InterPro" id="IPR001330">
    <property type="entry name" value="Prenyltrans"/>
</dbReference>
<dbReference type="InterPro" id="IPR029071">
    <property type="entry name" value="Ubiquitin-like_domsf"/>
</dbReference>
<evidence type="ECO:0000259" key="12">
    <source>
        <dbReference type="PROSITE" id="PS50033"/>
    </source>
</evidence>
<dbReference type="AlphaFoldDB" id="A0A1E4RW89"/>
<dbReference type="SUPFAM" id="SSF52833">
    <property type="entry name" value="Thioredoxin-like"/>
    <property type="match status" value="1"/>
</dbReference>
<keyword evidence="9" id="KW-0862">Zinc</keyword>
<dbReference type="Gene3D" id="3.40.30.10">
    <property type="entry name" value="Glutaredoxin"/>
    <property type="match status" value="1"/>
</dbReference>
<dbReference type="Pfam" id="PF00789">
    <property type="entry name" value="UBX"/>
    <property type="match status" value="1"/>
</dbReference>
<evidence type="ECO:0000256" key="4">
    <source>
        <dbReference type="ARBA" id="ARBA00015798"/>
    </source>
</evidence>
<feature type="domain" description="UBX" evidence="12">
    <location>
        <begin position="858"/>
        <end position="928"/>
    </location>
</feature>
<dbReference type="SUPFAM" id="SSF48239">
    <property type="entry name" value="Terpenoid cyclases/Protein prenyltransferases"/>
    <property type="match status" value="1"/>
</dbReference>
<dbReference type="SUPFAM" id="SSF54236">
    <property type="entry name" value="Ubiquitin-like"/>
    <property type="match status" value="1"/>
</dbReference>
<evidence type="ECO:0000256" key="5">
    <source>
        <dbReference type="ARBA" id="ARBA00022602"/>
    </source>
</evidence>
<evidence type="ECO:0000256" key="8">
    <source>
        <dbReference type="ARBA" id="ARBA00022737"/>
    </source>
</evidence>
<dbReference type="PANTHER" id="PTHR11774">
    <property type="entry name" value="GERANYLGERANYL TRANSFERASE TYPE BETA SUBUNIT"/>
    <property type="match status" value="1"/>
</dbReference>
<comment type="similarity">
    <text evidence="2">Belongs to the protein prenyltransferase subunit beta family.</text>
</comment>
<protein>
    <recommendedName>
        <fullName evidence="4">Protein farnesyltransferase subunit beta</fullName>
        <ecNumber evidence="3">2.5.1.58</ecNumber>
    </recommendedName>
    <alternativeName>
        <fullName evidence="10">CAAX farnesyltransferase subunit beta</fullName>
    </alternativeName>
    <alternativeName>
        <fullName evidence="11">Ras proteins prenyltransferase subunit beta</fullName>
    </alternativeName>
</protein>
<evidence type="ECO:0000256" key="1">
    <source>
        <dbReference type="ARBA" id="ARBA00001947"/>
    </source>
</evidence>
<dbReference type="InterPro" id="IPR009060">
    <property type="entry name" value="UBA-like_sf"/>
</dbReference>
<dbReference type="Gene3D" id="1.10.8.10">
    <property type="entry name" value="DNA helicase RuvA subunit, C-terminal domain"/>
    <property type="match status" value="1"/>
</dbReference>
<dbReference type="InterPro" id="IPR006577">
    <property type="entry name" value="UAS"/>
</dbReference>
<dbReference type="Pfam" id="PF14555">
    <property type="entry name" value="UBA_4"/>
    <property type="match status" value="1"/>
</dbReference>
<dbReference type="GO" id="GO:0046872">
    <property type="term" value="F:metal ion binding"/>
    <property type="evidence" value="ECO:0007669"/>
    <property type="project" value="UniProtKB-KW"/>
</dbReference>
<evidence type="ECO:0000313" key="14">
    <source>
        <dbReference type="Proteomes" id="UP000094389"/>
    </source>
</evidence>
<dbReference type="CDD" id="cd14273">
    <property type="entry name" value="UBA_TAP-C_like"/>
    <property type="match status" value="1"/>
</dbReference>
<dbReference type="Gene3D" id="3.10.20.90">
    <property type="entry name" value="Phosphatidylinositol 3-kinase Catalytic Subunit, Chain A, domain 1"/>
    <property type="match status" value="1"/>
</dbReference>
<dbReference type="EC" id="2.5.1.58" evidence="3"/>
<proteinExistence type="inferred from homology"/>
<dbReference type="STRING" id="983966.A0A1E4RW89"/>
<organism evidence="13 14">
    <name type="scientific">Cyberlindnera jadinii (strain ATCC 18201 / CBS 1600 / BCRC 20928 / JCM 3617 / NBRC 0987 / NRRL Y-1542)</name>
    <name type="common">Torula yeast</name>
    <name type="synonym">Candida utilis</name>
    <dbReference type="NCBI Taxonomy" id="983966"/>
    <lineage>
        <taxon>Eukaryota</taxon>
        <taxon>Fungi</taxon>
        <taxon>Dikarya</taxon>
        <taxon>Ascomycota</taxon>
        <taxon>Saccharomycotina</taxon>
        <taxon>Saccharomycetes</taxon>
        <taxon>Phaffomycetales</taxon>
        <taxon>Phaffomycetaceae</taxon>
        <taxon>Cyberlindnera</taxon>
    </lineage>
</organism>
<comment type="cofactor">
    <cofactor evidence="1">
        <name>Zn(2+)</name>
        <dbReference type="ChEBI" id="CHEBI:29105"/>
    </cofactor>
</comment>
<sequence length="957" mass="107643">MSLPYITKLVGSRPPKPTVREVDQEESTSWSYLQFDTMARQVDSGSPSLDDQLFTDTVYSQKEVEEQVKAIYDQWLESGDVAHLFRDKHIKYLKMVLGPVPHVFQALDASQPWMIYWSCNALSLMGYDIDKELKASTVKKLLSFQDPRGGFGGGLGQLPHVAATYASILALCLAGDEDSWSLVDRQGMYRWLLTLKQQDGSFVMHSGGEVDTRAVYCALVVASLLDIITPELVEGTAEWLWSCQTHEGGFGGVPWDEAHGGYTYCAVGALLILGKAAFGSVNLAKLSHWIVSRQMPLEGGFCGRTNKLVDGCYSFWVGGLTAILDIFIQDETINRASLNNYILCCCQNERFGGLKDKPSKNADFYHSNYVLSGLAVIQNKFSLGDEQFTGVDSMVYSIASQPVGETALKVDATDRLKPINPVFALPEGFANKMKSYYSLHCQHSATMDTLTEHEQELVHQFISITSYTDEPNTAIRFLSQCDWDLERAIILYFEGNTRANEQLNENSRRAQALGGAATVPGGFPGDELSVHERPRGLLENVRARLQEWGAHHGQYLPVSTNELASAENFMGLSGRSKVVYMLQMMLYVPLVLLQKVSVTVLIVVSKLFPMVKTLTARYSHRRQGSRSEPKGVDPVQIARNFIGEMNVFYGNDESKLDFYEGGYTSALYVAKRDARFLMIYLHSDEHDDTRGFVEDTLLNQRVLDFVKEHDFLIWGGNVLGSEAYQVANAVGATRYPFVCLLSLKTNSQETPEGTTTFAPTLSVVCKVQGNISADKLVDKLSSQVERLEPTLISIRTERQQNELSRVIREQQDQAYQASLQRDRMIAEQRRQEQQREQNEQQWLRWRATQLLPEVPVEQKGQYARIAIKLTNGERISRRFPRDSPLEEIYAFVQCHSRGLIGQDVSSSVSKPQGFTYIYPFKLITPMPRSELQSSTTIHIKDEPTVWPNGNLIMEMND</sequence>
<dbReference type="OrthoDB" id="1026733at2759"/>
<evidence type="ECO:0000256" key="3">
    <source>
        <dbReference type="ARBA" id="ARBA00012702"/>
    </source>
</evidence>
<dbReference type="InterPro" id="IPR036249">
    <property type="entry name" value="Thioredoxin-like_sf"/>
</dbReference>
<dbReference type="PROSITE" id="PS50033">
    <property type="entry name" value="UBX"/>
    <property type="match status" value="1"/>
</dbReference>
<dbReference type="SMART" id="SM00166">
    <property type="entry name" value="UBX"/>
    <property type="match status" value="1"/>
</dbReference>
<dbReference type="InterPro" id="IPR045089">
    <property type="entry name" value="PGGT1B-like"/>
</dbReference>
<accession>A0A1E4RW89</accession>
<evidence type="ECO:0000256" key="9">
    <source>
        <dbReference type="ARBA" id="ARBA00022833"/>
    </source>
</evidence>